<keyword evidence="2 4" id="KW-0378">Hydrolase</keyword>
<dbReference type="PANTHER" id="PTHR34667:SF1">
    <property type="entry name" value="D-AMINOACYL-TRNA DEACYLASE"/>
    <property type="match status" value="1"/>
</dbReference>
<dbReference type="InterPro" id="IPR018033">
    <property type="entry name" value="Deacylase_DtdA_archaea"/>
</dbReference>
<evidence type="ECO:0000256" key="1">
    <source>
        <dbReference type="ARBA" id="ARBA00022723"/>
    </source>
</evidence>
<dbReference type="HAMAP" id="MF_00562">
    <property type="entry name" value="Deacylase_DtdA"/>
    <property type="match status" value="1"/>
</dbReference>
<organism evidence="5 6">
    <name type="scientific">Candidatus Methanocrinis alkalitolerans</name>
    <dbReference type="NCBI Taxonomy" id="3033395"/>
    <lineage>
        <taxon>Archaea</taxon>
        <taxon>Methanobacteriati</taxon>
        <taxon>Methanobacteriota</taxon>
        <taxon>Stenosarchaea group</taxon>
        <taxon>Methanomicrobia</taxon>
        <taxon>Methanotrichales</taxon>
        <taxon>Methanotrichaceae</taxon>
        <taxon>Methanocrinis</taxon>
    </lineage>
</organism>
<comment type="similarity">
    <text evidence="4">Belongs to the DtdA deacylase family.</text>
</comment>
<dbReference type="Proteomes" id="UP001215956">
    <property type="component" value="Unassembled WGS sequence"/>
</dbReference>
<gene>
    <name evidence="4" type="primary">dtdA</name>
    <name evidence="5" type="ORF">P0O24_02295</name>
</gene>
<protein>
    <recommendedName>
        <fullName evidence="4">D-aminoacyl-tRNA deacylase</fullName>
        <ecNumber evidence="4">3.1.1.96</ecNumber>
    </recommendedName>
</protein>
<comment type="catalytic activity">
    <reaction evidence="4">
        <text>a D-aminoacyl-tRNA + H2O = a tRNA + a D-alpha-amino acid + H(+)</text>
        <dbReference type="Rhea" id="RHEA:13953"/>
        <dbReference type="Rhea" id="RHEA-COMP:10123"/>
        <dbReference type="Rhea" id="RHEA-COMP:10124"/>
        <dbReference type="ChEBI" id="CHEBI:15377"/>
        <dbReference type="ChEBI" id="CHEBI:15378"/>
        <dbReference type="ChEBI" id="CHEBI:59871"/>
        <dbReference type="ChEBI" id="CHEBI:78442"/>
        <dbReference type="ChEBI" id="CHEBI:79333"/>
        <dbReference type="EC" id="3.1.1.96"/>
    </reaction>
</comment>
<dbReference type="SUPFAM" id="SSF142535">
    <property type="entry name" value="AF0625-like"/>
    <property type="match status" value="1"/>
</dbReference>
<keyword evidence="3 4" id="KW-0862">Zinc</keyword>
<dbReference type="PIRSF" id="PIRSF016210">
    <property type="entry name" value="UCP016210"/>
    <property type="match status" value="1"/>
</dbReference>
<evidence type="ECO:0000256" key="2">
    <source>
        <dbReference type="ARBA" id="ARBA00022801"/>
    </source>
</evidence>
<evidence type="ECO:0000313" key="6">
    <source>
        <dbReference type="Proteomes" id="UP001215956"/>
    </source>
</evidence>
<comment type="catalytic activity">
    <reaction evidence="4">
        <text>glycyl-tRNA(Ala) + H2O = tRNA(Ala) + glycine + H(+)</text>
        <dbReference type="Rhea" id="RHEA:53744"/>
        <dbReference type="Rhea" id="RHEA-COMP:9657"/>
        <dbReference type="Rhea" id="RHEA-COMP:13640"/>
        <dbReference type="ChEBI" id="CHEBI:15377"/>
        <dbReference type="ChEBI" id="CHEBI:15378"/>
        <dbReference type="ChEBI" id="CHEBI:57305"/>
        <dbReference type="ChEBI" id="CHEBI:78442"/>
        <dbReference type="ChEBI" id="CHEBI:78522"/>
        <dbReference type="EC" id="3.1.1.96"/>
    </reaction>
</comment>
<evidence type="ECO:0000313" key="5">
    <source>
        <dbReference type="EMBL" id="MDF0592411.1"/>
    </source>
</evidence>
<proteinExistence type="inferred from homology"/>
<comment type="subunit">
    <text evidence="4">Monomer.</text>
</comment>
<dbReference type="InterPro" id="IPR007508">
    <property type="entry name" value="DtdA"/>
</dbReference>
<evidence type="ECO:0000256" key="4">
    <source>
        <dbReference type="HAMAP-Rule" id="MF_00562"/>
    </source>
</evidence>
<name>A0ABT5XCH8_9EURY</name>
<sequence length="276" mass="29848">MTGDIVVVATRCDPASLNIAESLMSLAPWEDKGGLFASFKEHRLVILGEKLISLRGLEERLGRMGLSPELIVFASRHQAKDAVPRLCGHFSGNPGEAVLGGSDRELAVAAPKALKSFILNLAALSMEGFEVTVEATHHGPTDLSTPSFFAEIGSGPEEWRDPAAGEAVARSILELSDLNSPPFIGFGGGHYLKRQNQLLMETNIAFGHLFSNYQAGGLDAEVLEEARRKSGAVGAYLDRKSLRSADKRKIIEGLEEIGLPAMIEGEIREIYPLEIR</sequence>
<dbReference type="EC" id="3.1.1.96" evidence="4"/>
<dbReference type="PANTHER" id="PTHR34667">
    <property type="entry name" value="D-AMINOACYL-TRNA DEACYLASE"/>
    <property type="match status" value="1"/>
</dbReference>
<reference evidence="5 6" key="1">
    <citation type="submission" date="2023-03" db="EMBL/GenBank/DDBJ databases">
        <title>Whole genome sequencing of Methanotrichaceae archaeon M04Ac.</title>
        <authorList>
            <person name="Khomyakova M.A."/>
            <person name="Merkel A.Y."/>
            <person name="Slobodkin A.I."/>
        </authorList>
    </citation>
    <scope>NUCLEOTIDE SEQUENCE [LARGE SCALE GENOMIC DNA]</scope>
    <source>
        <strain evidence="5 6">M04Ac</strain>
    </source>
</reference>
<dbReference type="RefSeq" id="WP_316968122.1">
    <property type="nucleotide sequence ID" value="NZ_JARFPL010000005.1"/>
</dbReference>
<keyword evidence="6" id="KW-1185">Reference proteome</keyword>
<dbReference type="Gene3D" id="3.40.630.50">
    <property type="entry name" value="AF0625-like"/>
    <property type="match status" value="1"/>
</dbReference>
<comment type="cofactor">
    <cofactor evidence="4">
        <name>Zn(2+)</name>
        <dbReference type="ChEBI" id="CHEBI:29105"/>
    </cofactor>
    <text evidence="4">Binds 2 Zn(2+) ions per subunit.</text>
</comment>
<comment type="function">
    <text evidence="4">D-aminoacyl-tRNA deacylase with broad substrate specificity. By recycling D-aminoacyl-tRNA to D-amino acids and free tRNA molecules, this enzyme counteracts the toxicity associated with the formation of D-aminoacyl-tRNA entities in vivo.</text>
</comment>
<keyword evidence="1 4" id="KW-0479">Metal-binding</keyword>
<dbReference type="Gene3D" id="3.40.50.10700">
    <property type="entry name" value="AF0625-like"/>
    <property type="match status" value="1"/>
</dbReference>
<accession>A0ABT5XCH8</accession>
<dbReference type="Pfam" id="PF04414">
    <property type="entry name" value="tRNA_deacylase"/>
    <property type="match status" value="1"/>
</dbReference>
<evidence type="ECO:0000256" key="3">
    <source>
        <dbReference type="ARBA" id="ARBA00022833"/>
    </source>
</evidence>
<comment type="caution">
    <text evidence="5">The sequence shown here is derived from an EMBL/GenBank/DDBJ whole genome shotgun (WGS) entry which is preliminary data.</text>
</comment>
<dbReference type="EMBL" id="JARFPL010000005">
    <property type="protein sequence ID" value="MDF0592411.1"/>
    <property type="molecule type" value="Genomic_DNA"/>
</dbReference>